<dbReference type="RefSeq" id="WP_380965950.1">
    <property type="nucleotide sequence ID" value="NZ_JBHTCO010000013.1"/>
</dbReference>
<name>A0ABW2PVN3_9BACL</name>
<organism evidence="2 3">
    <name type="scientific">Scopulibacillus cellulosilyticus</name>
    <dbReference type="NCBI Taxonomy" id="2665665"/>
    <lineage>
        <taxon>Bacteria</taxon>
        <taxon>Bacillati</taxon>
        <taxon>Bacillota</taxon>
        <taxon>Bacilli</taxon>
        <taxon>Bacillales</taxon>
        <taxon>Sporolactobacillaceae</taxon>
        <taxon>Scopulibacillus</taxon>
    </lineage>
</organism>
<evidence type="ECO:0000313" key="2">
    <source>
        <dbReference type="EMBL" id="MFC7393452.1"/>
    </source>
</evidence>
<dbReference type="Proteomes" id="UP001596505">
    <property type="component" value="Unassembled WGS sequence"/>
</dbReference>
<proteinExistence type="predicted"/>
<keyword evidence="3" id="KW-1185">Reference proteome</keyword>
<comment type="caution">
    <text evidence="2">The sequence shown here is derived from an EMBL/GenBank/DDBJ whole genome shotgun (WGS) entry which is preliminary data.</text>
</comment>
<feature type="region of interest" description="Disordered" evidence="1">
    <location>
        <begin position="1"/>
        <end position="21"/>
    </location>
</feature>
<reference evidence="3" key="1">
    <citation type="journal article" date="2019" name="Int. J. Syst. Evol. Microbiol.">
        <title>The Global Catalogue of Microorganisms (GCM) 10K type strain sequencing project: providing services to taxonomists for standard genome sequencing and annotation.</title>
        <authorList>
            <consortium name="The Broad Institute Genomics Platform"/>
            <consortium name="The Broad Institute Genome Sequencing Center for Infectious Disease"/>
            <person name="Wu L."/>
            <person name="Ma J."/>
        </authorList>
    </citation>
    <scope>NUCLEOTIDE SEQUENCE [LARGE SCALE GENOMIC DNA]</scope>
    <source>
        <strain evidence="3">CGMCC 1.16305</strain>
    </source>
</reference>
<evidence type="ECO:0000256" key="1">
    <source>
        <dbReference type="SAM" id="MobiDB-lite"/>
    </source>
</evidence>
<accession>A0ABW2PVN3</accession>
<gene>
    <name evidence="2" type="ORF">ACFQRG_10840</name>
</gene>
<evidence type="ECO:0000313" key="3">
    <source>
        <dbReference type="Proteomes" id="UP001596505"/>
    </source>
</evidence>
<sequence length="42" mass="4853">MGALPFENNGRSALEDKPEERRKVYEEAWEKGGEGILLYNKQ</sequence>
<protein>
    <submittedName>
        <fullName evidence="2">Uncharacterized protein</fullName>
    </submittedName>
</protein>
<dbReference type="EMBL" id="JBHTCO010000013">
    <property type="protein sequence ID" value="MFC7393452.1"/>
    <property type="molecule type" value="Genomic_DNA"/>
</dbReference>